<keyword evidence="5" id="KW-1185">Reference proteome</keyword>
<dbReference type="EMBL" id="BAABBB010000026">
    <property type="protein sequence ID" value="GAA3548926.1"/>
    <property type="molecule type" value="Genomic_DNA"/>
</dbReference>
<evidence type="ECO:0000259" key="3">
    <source>
        <dbReference type="Pfam" id="PF03372"/>
    </source>
</evidence>
<evidence type="ECO:0000313" key="4">
    <source>
        <dbReference type="EMBL" id="GAA3548926.1"/>
    </source>
</evidence>
<dbReference type="PANTHER" id="PTHR14859">
    <property type="entry name" value="CALCOFLUOR WHITE HYPERSENSITIVE PROTEIN PRECURSOR"/>
    <property type="match status" value="1"/>
</dbReference>
<protein>
    <recommendedName>
        <fullName evidence="3">Endonuclease/exonuclease/phosphatase domain-containing protein</fullName>
    </recommendedName>
</protein>
<proteinExistence type="predicted"/>
<evidence type="ECO:0000256" key="2">
    <source>
        <dbReference type="SAM" id="Phobius"/>
    </source>
</evidence>
<gene>
    <name evidence="4" type="ORF">GCM10022263_39830</name>
</gene>
<dbReference type="InterPro" id="IPR005135">
    <property type="entry name" value="Endo/exonuclease/phosphatase"/>
</dbReference>
<comment type="caution">
    <text evidence="4">The sequence shown here is derived from an EMBL/GenBank/DDBJ whole genome shotgun (WGS) entry which is preliminary data.</text>
</comment>
<feature type="domain" description="Endonuclease/exonuclease/phosphatase" evidence="3">
    <location>
        <begin position="98"/>
        <end position="316"/>
    </location>
</feature>
<keyword evidence="2" id="KW-0812">Transmembrane</keyword>
<dbReference type="RefSeq" id="WP_218234888.1">
    <property type="nucleotide sequence ID" value="NZ_BAABBB010000026.1"/>
</dbReference>
<keyword evidence="2" id="KW-1133">Transmembrane helix</keyword>
<dbReference type="PANTHER" id="PTHR14859:SF1">
    <property type="entry name" value="PGAP2-INTERACTING PROTEIN"/>
    <property type="match status" value="1"/>
</dbReference>
<accession>A0ABP6WDT8</accession>
<dbReference type="Pfam" id="PF03372">
    <property type="entry name" value="Exo_endo_phos"/>
    <property type="match status" value="1"/>
</dbReference>
<feature type="region of interest" description="Disordered" evidence="1">
    <location>
        <begin position="49"/>
        <end position="87"/>
    </location>
</feature>
<keyword evidence="2" id="KW-0472">Membrane</keyword>
<organism evidence="4 5">
    <name type="scientific">Nocardioides daeguensis</name>
    <dbReference type="NCBI Taxonomy" id="908359"/>
    <lineage>
        <taxon>Bacteria</taxon>
        <taxon>Bacillati</taxon>
        <taxon>Actinomycetota</taxon>
        <taxon>Actinomycetes</taxon>
        <taxon>Propionibacteriales</taxon>
        <taxon>Nocardioidaceae</taxon>
        <taxon>Nocardioides</taxon>
    </lineage>
</organism>
<dbReference type="Proteomes" id="UP001500301">
    <property type="component" value="Unassembled WGS sequence"/>
</dbReference>
<sequence length="332" mass="34747">MSQDRPPRPRPAAVPATSRATTIATLAVVLLVLVGVAVVLLLPDGGDAPGGRPSAPGSTVPPPPSSGSTPTRTEPLPPVPTLPAPTCPARAPVQLTVLTFNIHFGTSHTGRIELNRIAREIRAWQPDVVLLQEVDKARPVSGDLDQAAVLGAKTGLHHVYGGNSRNTGAGPRGNAILTRFPIAAATNTHLPMAGGKELRGLLHAQLDVGGVPVSVYASHFDHRSREARRVQAKKVVGLMAADPLPKLFGGDLNTGPDSRPIAILKRSGLGDSWAVGSGKGATVPAERPGSRIDFILHDGWFTPVQAEVLFSAVSDHRAVWTRMQLQPPPACG</sequence>
<feature type="compositionally biased region" description="Low complexity" evidence="1">
    <location>
        <begin position="49"/>
        <end position="58"/>
    </location>
</feature>
<feature type="compositionally biased region" description="Pro residues" evidence="1">
    <location>
        <begin position="75"/>
        <end position="86"/>
    </location>
</feature>
<feature type="transmembrane region" description="Helical" evidence="2">
    <location>
        <begin position="20"/>
        <end position="42"/>
    </location>
</feature>
<dbReference type="InterPro" id="IPR051916">
    <property type="entry name" value="GPI-anchor_lipid_remodeler"/>
</dbReference>
<evidence type="ECO:0000313" key="5">
    <source>
        <dbReference type="Proteomes" id="UP001500301"/>
    </source>
</evidence>
<evidence type="ECO:0000256" key="1">
    <source>
        <dbReference type="SAM" id="MobiDB-lite"/>
    </source>
</evidence>
<name>A0ABP6WDT8_9ACTN</name>
<reference evidence="5" key="1">
    <citation type="journal article" date="2019" name="Int. J. Syst. Evol. Microbiol.">
        <title>The Global Catalogue of Microorganisms (GCM) 10K type strain sequencing project: providing services to taxonomists for standard genome sequencing and annotation.</title>
        <authorList>
            <consortium name="The Broad Institute Genomics Platform"/>
            <consortium name="The Broad Institute Genome Sequencing Center for Infectious Disease"/>
            <person name="Wu L."/>
            <person name="Ma J."/>
        </authorList>
    </citation>
    <scope>NUCLEOTIDE SEQUENCE [LARGE SCALE GENOMIC DNA]</scope>
    <source>
        <strain evidence="5">JCM 17460</strain>
    </source>
</reference>